<feature type="chain" id="PRO_5043763776" evidence="1">
    <location>
        <begin position="23"/>
        <end position="123"/>
    </location>
</feature>
<accession>A0AAV3NXV0</accession>
<gene>
    <name evidence="2" type="ORF">LIER_04676</name>
</gene>
<dbReference type="EMBL" id="BAABME010000610">
    <property type="protein sequence ID" value="GAA0144159.1"/>
    <property type="molecule type" value="Genomic_DNA"/>
</dbReference>
<keyword evidence="1" id="KW-0732">Signal</keyword>
<keyword evidence="3" id="KW-1185">Reference proteome</keyword>
<name>A0AAV3NXV0_LITER</name>
<reference evidence="2 3" key="1">
    <citation type="submission" date="2024-01" db="EMBL/GenBank/DDBJ databases">
        <title>The complete chloroplast genome sequence of Lithospermum erythrorhizon: insights into the phylogenetic relationship among Boraginaceae species and the maternal lineages of purple gromwells.</title>
        <authorList>
            <person name="Okada T."/>
            <person name="Watanabe K."/>
        </authorList>
    </citation>
    <scope>NUCLEOTIDE SEQUENCE [LARGE SCALE GENOMIC DNA]</scope>
</reference>
<comment type="caution">
    <text evidence="2">The sequence shown here is derived from an EMBL/GenBank/DDBJ whole genome shotgun (WGS) entry which is preliminary data.</text>
</comment>
<protein>
    <submittedName>
        <fullName evidence="2">Uncharacterized protein</fullName>
    </submittedName>
</protein>
<feature type="signal peptide" evidence="1">
    <location>
        <begin position="1"/>
        <end position="22"/>
    </location>
</feature>
<sequence>MKRLLIIISLTFWFIILFKASAETSNEDISSTPLPYGNYPIDKATKRPIAKDTKTISTCKDCQQMYINKKVQEVIHEKGARGGGETMSRQPQKSQAIGRLNILKDATENIIISFGLLAYHMLL</sequence>
<evidence type="ECO:0000256" key="1">
    <source>
        <dbReference type="SAM" id="SignalP"/>
    </source>
</evidence>
<organism evidence="2 3">
    <name type="scientific">Lithospermum erythrorhizon</name>
    <name type="common">Purple gromwell</name>
    <name type="synonym">Lithospermum officinale var. erythrorhizon</name>
    <dbReference type="NCBI Taxonomy" id="34254"/>
    <lineage>
        <taxon>Eukaryota</taxon>
        <taxon>Viridiplantae</taxon>
        <taxon>Streptophyta</taxon>
        <taxon>Embryophyta</taxon>
        <taxon>Tracheophyta</taxon>
        <taxon>Spermatophyta</taxon>
        <taxon>Magnoliopsida</taxon>
        <taxon>eudicotyledons</taxon>
        <taxon>Gunneridae</taxon>
        <taxon>Pentapetalae</taxon>
        <taxon>asterids</taxon>
        <taxon>lamiids</taxon>
        <taxon>Boraginales</taxon>
        <taxon>Boraginaceae</taxon>
        <taxon>Boraginoideae</taxon>
        <taxon>Lithospermeae</taxon>
        <taxon>Lithospermum</taxon>
    </lineage>
</organism>
<evidence type="ECO:0000313" key="2">
    <source>
        <dbReference type="EMBL" id="GAA0144159.1"/>
    </source>
</evidence>
<evidence type="ECO:0000313" key="3">
    <source>
        <dbReference type="Proteomes" id="UP001454036"/>
    </source>
</evidence>
<proteinExistence type="predicted"/>
<dbReference type="AlphaFoldDB" id="A0AAV3NXV0"/>
<dbReference type="Proteomes" id="UP001454036">
    <property type="component" value="Unassembled WGS sequence"/>
</dbReference>